<comment type="similarity">
    <text evidence="3">Belongs to the methyl-accepting chemotaxis (MCP) protein family.</text>
</comment>
<dbReference type="SMART" id="SM00304">
    <property type="entry name" value="HAMP"/>
    <property type="match status" value="1"/>
</dbReference>
<gene>
    <name evidence="8" type="ORF">C4K68_06665</name>
</gene>
<sequence length="541" mass="58506">MIAIRRFTIGGRLLAGFLCIVLLLVLLGSMSLLQMEKMNSKTLELQAVWLPAIVRTVDVETSLLQLQATTANLLLADTDAEKLHERQKVDSTLQQSRHSLELLNAALASRGERQAYDTLQQTLSRYWQQEQQVLELQQQGKIAQASDSLNAMETLDDTLSQQLSTLVQVSEDEARNAVDESEDRFRFALHFSTGLALFSVLLCIVIGMVLTRSITRPVGNALKMATAVAAGDLTSTIRVEGRDELTQMNSALATMQQALRDIIDRILDSSTQLASASEELSVVTDDAARNMQKQDDELQQAVTAINQMTTAIEDVADNASAASTITDTTMSTVVKGRQQIAASVSAMQELSGDISRTSDEVQQLSQQATAISQTLDVIRAVAEQTNLLALNAAIEAARAGEQGRGFAVVADEVRALAQRTQGSTREIEEVVSAILQGTQKVVGAVANSNTRAQQTTSAVQAADQVFEHINGSMQEVSQRILQIASATEQQAQVARMVDTSLQGIRDVSIQTAAGANQTSVASHQLSSLAVQMTEQIAHFRL</sequence>
<dbReference type="AlphaFoldDB" id="A0A2S5KTL4"/>
<dbReference type="Gene3D" id="1.10.287.950">
    <property type="entry name" value="Methyl-accepting chemotaxis protein"/>
    <property type="match status" value="1"/>
</dbReference>
<dbReference type="PROSITE" id="PS50885">
    <property type="entry name" value="HAMP"/>
    <property type="match status" value="1"/>
</dbReference>
<dbReference type="InterPro" id="IPR024478">
    <property type="entry name" value="HlyB_4HB_MCP"/>
</dbReference>
<dbReference type="EMBL" id="PRLP01000020">
    <property type="protein sequence ID" value="PPC78088.1"/>
    <property type="molecule type" value="Genomic_DNA"/>
</dbReference>
<dbReference type="Pfam" id="PF12729">
    <property type="entry name" value="4HB_MCP_1"/>
    <property type="match status" value="1"/>
</dbReference>
<dbReference type="CDD" id="cd06225">
    <property type="entry name" value="HAMP"/>
    <property type="match status" value="1"/>
</dbReference>
<dbReference type="InterPro" id="IPR004089">
    <property type="entry name" value="MCPsignal_dom"/>
</dbReference>
<dbReference type="PANTHER" id="PTHR32089">
    <property type="entry name" value="METHYL-ACCEPTING CHEMOTAXIS PROTEIN MCPB"/>
    <property type="match status" value="1"/>
</dbReference>
<protein>
    <submittedName>
        <fullName evidence="8">Methyl-accepting chemotaxis protein</fullName>
    </submittedName>
</protein>
<dbReference type="SUPFAM" id="SSF58104">
    <property type="entry name" value="Methyl-accepting chemotaxis protein (MCP) signaling domain"/>
    <property type="match status" value="1"/>
</dbReference>
<dbReference type="Pfam" id="PF00672">
    <property type="entry name" value="HAMP"/>
    <property type="match status" value="1"/>
</dbReference>
<evidence type="ECO:0000256" key="1">
    <source>
        <dbReference type="ARBA" id="ARBA00004370"/>
    </source>
</evidence>
<dbReference type="SMART" id="SM00283">
    <property type="entry name" value="MA"/>
    <property type="match status" value="1"/>
</dbReference>
<dbReference type="GO" id="GO:0016020">
    <property type="term" value="C:membrane"/>
    <property type="evidence" value="ECO:0007669"/>
    <property type="project" value="UniProtKB-SubCell"/>
</dbReference>
<dbReference type="Proteomes" id="UP000238196">
    <property type="component" value="Unassembled WGS sequence"/>
</dbReference>
<dbReference type="PROSITE" id="PS50111">
    <property type="entry name" value="CHEMOTAXIS_TRANSDUC_2"/>
    <property type="match status" value="1"/>
</dbReference>
<proteinExistence type="inferred from homology"/>
<keyword evidence="5" id="KW-0812">Transmembrane</keyword>
<dbReference type="InterPro" id="IPR003660">
    <property type="entry name" value="HAMP_dom"/>
</dbReference>
<reference evidence="8 9" key="1">
    <citation type="submission" date="2018-02" db="EMBL/GenBank/DDBJ databases">
        <title>novel marine gammaproteobacteria from coastal saline agro ecosystem.</title>
        <authorList>
            <person name="Krishnan R."/>
            <person name="Ramesh Kumar N."/>
        </authorList>
    </citation>
    <scope>NUCLEOTIDE SEQUENCE [LARGE SCALE GENOMIC DNA]</scope>
    <source>
        <strain evidence="8 9">228</strain>
    </source>
</reference>
<feature type="domain" description="Methyl-accepting transducer" evidence="6">
    <location>
        <begin position="269"/>
        <end position="505"/>
    </location>
</feature>
<keyword evidence="5" id="KW-1133">Transmembrane helix</keyword>
<evidence type="ECO:0000256" key="4">
    <source>
        <dbReference type="PROSITE-ProRule" id="PRU00284"/>
    </source>
</evidence>
<keyword evidence="5" id="KW-0472">Membrane</keyword>
<evidence type="ECO:0000256" key="2">
    <source>
        <dbReference type="ARBA" id="ARBA00023224"/>
    </source>
</evidence>
<name>A0A2S5KTL4_9PROT</name>
<accession>A0A2S5KTL4</accession>
<feature type="transmembrane region" description="Helical" evidence="5">
    <location>
        <begin position="187"/>
        <end position="210"/>
    </location>
</feature>
<evidence type="ECO:0000313" key="8">
    <source>
        <dbReference type="EMBL" id="PPC78088.1"/>
    </source>
</evidence>
<evidence type="ECO:0000259" key="7">
    <source>
        <dbReference type="PROSITE" id="PS50885"/>
    </source>
</evidence>
<dbReference type="CDD" id="cd11386">
    <property type="entry name" value="MCP_signal"/>
    <property type="match status" value="1"/>
</dbReference>
<dbReference type="GO" id="GO:0007165">
    <property type="term" value="P:signal transduction"/>
    <property type="evidence" value="ECO:0007669"/>
    <property type="project" value="UniProtKB-KW"/>
</dbReference>
<comment type="subcellular location">
    <subcellularLocation>
        <location evidence="1">Membrane</location>
    </subcellularLocation>
</comment>
<dbReference type="OrthoDB" id="2489132at2"/>
<dbReference type="PANTHER" id="PTHR32089:SF120">
    <property type="entry name" value="METHYL-ACCEPTING CHEMOTAXIS PROTEIN TLPQ"/>
    <property type="match status" value="1"/>
</dbReference>
<organism evidence="8 9">
    <name type="scientific">Proteobacteria bacterium 228</name>
    <dbReference type="NCBI Taxonomy" id="2083153"/>
    <lineage>
        <taxon>Bacteria</taxon>
        <taxon>Pseudomonadati</taxon>
        <taxon>Pseudomonadota</taxon>
    </lineage>
</organism>
<evidence type="ECO:0000313" key="9">
    <source>
        <dbReference type="Proteomes" id="UP000238196"/>
    </source>
</evidence>
<keyword evidence="2 4" id="KW-0807">Transducer</keyword>
<evidence type="ECO:0000256" key="5">
    <source>
        <dbReference type="SAM" id="Phobius"/>
    </source>
</evidence>
<feature type="transmembrane region" description="Helical" evidence="5">
    <location>
        <begin position="13"/>
        <end position="33"/>
    </location>
</feature>
<comment type="caution">
    <text evidence="8">The sequence shown here is derived from an EMBL/GenBank/DDBJ whole genome shotgun (WGS) entry which is preliminary data.</text>
</comment>
<dbReference type="Pfam" id="PF00015">
    <property type="entry name" value="MCPsignal"/>
    <property type="match status" value="1"/>
</dbReference>
<feature type="domain" description="HAMP" evidence="7">
    <location>
        <begin position="212"/>
        <end position="264"/>
    </location>
</feature>
<evidence type="ECO:0000259" key="6">
    <source>
        <dbReference type="PROSITE" id="PS50111"/>
    </source>
</evidence>
<dbReference type="GO" id="GO:0006935">
    <property type="term" value="P:chemotaxis"/>
    <property type="evidence" value="ECO:0007669"/>
    <property type="project" value="UniProtKB-ARBA"/>
</dbReference>
<dbReference type="FunFam" id="1.10.287.950:FF:000001">
    <property type="entry name" value="Methyl-accepting chemotaxis sensory transducer"/>
    <property type="match status" value="1"/>
</dbReference>
<evidence type="ECO:0000256" key="3">
    <source>
        <dbReference type="ARBA" id="ARBA00029447"/>
    </source>
</evidence>